<keyword evidence="2" id="KW-0238">DNA-binding</keyword>
<dbReference type="InterPro" id="IPR005471">
    <property type="entry name" value="Tscrpt_reg_IclR_N"/>
</dbReference>
<dbReference type="Proteomes" id="UP000653674">
    <property type="component" value="Unassembled WGS sequence"/>
</dbReference>
<dbReference type="InterPro" id="IPR050707">
    <property type="entry name" value="HTH_MetabolicPath_Reg"/>
</dbReference>
<comment type="caution">
    <text evidence="7">The sequence shown here is derived from an EMBL/GenBank/DDBJ whole genome shotgun (WGS) entry which is preliminary data.</text>
</comment>
<dbReference type="GO" id="GO:0045893">
    <property type="term" value="P:positive regulation of DNA-templated transcription"/>
    <property type="evidence" value="ECO:0007669"/>
    <property type="project" value="InterPro"/>
</dbReference>
<evidence type="ECO:0000256" key="4">
    <source>
        <dbReference type="SAM" id="MobiDB-lite"/>
    </source>
</evidence>
<dbReference type="RefSeq" id="WP_168079866.1">
    <property type="nucleotide sequence ID" value="NZ_BAAAQJ010000001.1"/>
</dbReference>
<dbReference type="Gene3D" id="3.30.450.40">
    <property type="match status" value="2"/>
</dbReference>
<dbReference type="PANTHER" id="PTHR30136:SF34">
    <property type="entry name" value="TRANSCRIPTIONAL REGULATOR"/>
    <property type="match status" value="1"/>
</dbReference>
<dbReference type="InterPro" id="IPR029016">
    <property type="entry name" value="GAF-like_dom_sf"/>
</dbReference>
<accession>A0A8J3PPK9</accession>
<evidence type="ECO:0000256" key="2">
    <source>
        <dbReference type="ARBA" id="ARBA00023125"/>
    </source>
</evidence>
<feature type="domain" description="IclR-ED" evidence="6">
    <location>
        <begin position="92"/>
        <end position="288"/>
    </location>
</feature>
<evidence type="ECO:0000313" key="7">
    <source>
        <dbReference type="EMBL" id="GIG76008.1"/>
    </source>
</evidence>
<dbReference type="GO" id="GO:0045892">
    <property type="term" value="P:negative regulation of DNA-templated transcription"/>
    <property type="evidence" value="ECO:0007669"/>
    <property type="project" value="TreeGrafter"/>
</dbReference>
<dbReference type="PROSITE" id="PS51077">
    <property type="entry name" value="HTH_ICLR"/>
    <property type="match status" value="2"/>
</dbReference>
<organism evidence="7 8">
    <name type="scientific">Planosporangium flavigriseum</name>
    <dbReference type="NCBI Taxonomy" id="373681"/>
    <lineage>
        <taxon>Bacteria</taxon>
        <taxon>Bacillati</taxon>
        <taxon>Actinomycetota</taxon>
        <taxon>Actinomycetes</taxon>
        <taxon>Micromonosporales</taxon>
        <taxon>Micromonosporaceae</taxon>
        <taxon>Planosporangium</taxon>
    </lineage>
</organism>
<dbReference type="SUPFAM" id="SSF46785">
    <property type="entry name" value="Winged helix' DNA-binding domain"/>
    <property type="match status" value="2"/>
</dbReference>
<dbReference type="GO" id="GO:0003677">
    <property type="term" value="F:DNA binding"/>
    <property type="evidence" value="ECO:0007669"/>
    <property type="project" value="UniProtKB-KW"/>
</dbReference>
<reference evidence="7" key="1">
    <citation type="submission" date="2021-01" db="EMBL/GenBank/DDBJ databases">
        <title>Whole genome shotgun sequence of Planosporangium flavigriseum NBRC 105377.</title>
        <authorList>
            <person name="Komaki H."/>
            <person name="Tamura T."/>
        </authorList>
    </citation>
    <scope>NUCLEOTIDE SEQUENCE</scope>
    <source>
        <strain evidence="7">NBRC 105377</strain>
    </source>
</reference>
<evidence type="ECO:0000256" key="3">
    <source>
        <dbReference type="ARBA" id="ARBA00023163"/>
    </source>
</evidence>
<dbReference type="GO" id="GO:0003700">
    <property type="term" value="F:DNA-binding transcription factor activity"/>
    <property type="evidence" value="ECO:0007669"/>
    <property type="project" value="TreeGrafter"/>
</dbReference>
<dbReference type="EMBL" id="BONU01000042">
    <property type="protein sequence ID" value="GIG76008.1"/>
    <property type="molecule type" value="Genomic_DNA"/>
</dbReference>
<feature type="domain" description="HTH iclR-type" evidence="5">
    <location>
        <begin position="318"/>
        <end position="384"/>
    </location>
</feature>
<dbReference type="AlphaFoldDB" id="A0A8J3PPK9"/>
<dbReference type="Pfam" id="PF01614">
    <property type="entry name" value="IclR_C"/>
    <property type="match status" value="2"/>
</dbReference>
<dbReference type="Gene3D" id="1.10.10.10">
    <property type="entry name" value="Winged helix-like DNA-binding domain superfamily/Winged helix DNA-binding domain"/>
    <property type="match status" value="2"/>
</dbReference>
<dbReference type="PANTHER" id="PTHR30136">
    <property type="entry name" value="HELIX-TURN-HELIX TRANSCRIPTIONAL REGULATOR, ICLR FAMILY"/>
    <property type="match status" value="1"/>
</dbReference>
<dbReference type="SMART" id="SM00346">
    <property type="entry name" value="HTH_ICLR"/>
    <property type="match status" value="2"/>
</dbReference>
<feature type="region of interest" description="Disordered" evidence="4">
    <location>
        <begin position="1"/>
        <end position="24"/>
    </location>
</feature>
<evidence type="ECO:0000313" key="8">
    <source>
        <dbReference type="Proteomes" id="UP000653674"/>
    </source>
</evidence>
<feature type="domain" description="IclR-ED" evidence="6">
    <location>
        <begin position="378"/>
        <end position="562"/>
    </location>
</feature>
<feature type="domain" description="HTH iclR-type" evidence="5">
    <location>
        <begin position="30"/>
        <end position="98"/>
    </location>
</feature>
<sequence length="572" mass="60717">MTSTSGPTDAQAPLPTPAQSPLPAADEAVVGPLDRGLSVLRAMSAPSEHRLRPSDLVRATGLARATVDRVVSTLVHLGYLRQAGRDVELTPRLLELGNAYLSACGIPDTLGPIADRLAAEFDESLSLAVPDGDGVRFVTRVSRRRTMSLAFRIGDLLPAERCAPGALFAKEWTEQQWSAWRARLRADPCDASFSAVPTRTSATVAETAEADFGDRVTQAAARGWSADNQLVEPGLIAVAVPVADPSGRTVCAVSVVSHISRHTVESLAAAVLPRLRDEAAAMERALAEAVTQPGGRAAPDSAPPDNLTAKQELGAGFLQSLARGLAVLASLNAAGGRTLSEVAYATDLPRATARRALLSLEQLGYVEVDGRRFRPLPRVLELGYAHLSGLSLTQIVQPHLERLVGEVHESASMTVLDGDDIRYVARIPTYRIMSVDITVGTRFPAYATSMGRVLLAGLDETERLDRLSRADLRPLTSRTVTDPAALAQILRDTATDGYALVNEELDEGLRSLAVPVRDAAGTVVAAVNVSTHTGRGSIADTLATLLPALRRAAARIEADLRAVSARTPLRMP</sequence>
<protein>
    <submittedName>
        <fullName evidence="7">Transcriptional regulator</fullName>
    </submittedName>
</protein>
<keyword evidence="8" id="KW-1185">Reference proteome</keyword>
<evidence type="ECO:0000256" key="1">
    <source>
        <dbReference type="ARBA" id="ARBA00023015"/>
    </source>
</evidence>
<evidence type="ECO:0000259" key="6">
    <source>
        <dbReference type="PROSITE" id="PS51078"/>
    </source>
</evidence>
<name>A0A8J3PPK9_9ACTN</name>
<dbReference type="NCBIfam" id="TIGR02431">
    <property type="entry name" value="pcaR_pcaU"/>
    <property type="match status" value="1"/>
</dbReference>
<dbReference type="InterPro" id="IPR036390">
    <property type="entry name" value="WH_DNA-bd_sf"/>
</dbReference>
<dbReference type="InterPro" id="IPR012794">
    <property type="entry name" value="PcaR_PcaU"/>
</dbReference>
<dbReference type="SUPFAM" id="SSF55781">
    <property type="entry name" value="GAF domain-like"/>
    <property type="match status" value="2"/>
</dbReference>
<keyword evidence="3" id="KW-0804">Transcription</keyword>
<dbReference type="Pfam" id="PF09339">
    <property type="entry name" value="HTH_IclR"/>
    <property type="match status" value="2"/>
</dbReference>
<gene>
    <name evidence="7" type="ORF">Pfl04_44120</name>
</gene>
<keyword evidence="1" id="KW-0805">Transcription regulation</keyword>
<dbReference type="PROSITE" id="PS51078">
    <property type="entry name" value="ICLR_ED"/>
    <property type="match status" value="2"/>
</dbReference>
<dbReference type="GO" id="GO:0046278">
    <property type="term" value="P:3,4-dihydroxybenzoate metabolic process"/>
    <property type="evidence" value="ECO:0007669"/>
    <property type="project" value="InterPro"/>
</dbReference>
<dbReference type="InterPro" id="IPR036388">
    <property type="entry name" value="WH-like_DNA-bd_sf"/>
</dbReference>
<dbReference type="InterPro" id="IPR014757">
    <property type="entry name" value="Tscrpt_reg_IclR_C"/>
</dbReference>
<proteinExistence type="predicted"/>
<evidence type="ECO:0000259" key="5">
    <source>
        <dbReference type="PROSITE" id="PS51077"/>
    </source>
</evidence>